<reference evidence="1 2" key="1">
    <citation type="journal article" date="2019" name="Syst. Appl. Microbiol.">
        <title>Polyphasic characterization of two novel Lactobacillus spp. isolated from blown salami packages: Description of Lactobacillus halodurans sp. nov. and Lactobacillus salsicarnum sp. nov.</title>
        <authorList>
            <person name="Schuster J.A."/>
            <person name="Klingl A."/>
            <person name="Vogel R.F."/>
            <person name="Ehrmann M.A."/>
        </authorList>
    </citation>
    <scope>NUCLEOTIDE SEQUENCE [LARGE SCALE GENOMIC DNA]</scope>
    <source>
        <strain evidence="1 2">TMW 1.2118</strain>
    </source>
</reference>
<protein>
    <recommendedName>
        <fullName evidence="3">DUF1433 domain-containing protein</fullName>
    </recommendedName>
</protein>
<dbReference type="RefSeq" id="WP_153384003.1">
    <property type="nucleotide sequence ID" value="NZ_VDFM01000022.1"/>
</dbReference>
<evidence type="ECO:0000313" key="2">
    <source>
        <dbReference type="Proteomes" id="UP000380386"/>
    </source>
</evidence>
<sequence length="152" mass="17564">MAKNKKLIISLCVLVSIFCVGSISFGIKTFFKDQEAQREQFYKKSEDIIVEGLEKKYRDIESVTFTFVAPTNSFEGYRYSFYVNHEIPNKNGDSLWSSTIVDGKTIDMGSYPRSGKYAFKRDDTPSDLTRKNCLKKANIKNVTIHYRLKTDR</sequence>
<dbReference type="EMBL" id="VDFM01000022">
    <property type="protein sequence ID" value="MQS53556.1"/>
    <property type="molecule type" value="Genomic_DNA"/>
</dbReference>
<name>A0A5P0ZKB2_9LACO</name>
<dbReference type="AlphaFoldDB" id="A0A5P0ZKB2"/>
<proteinExistence type="predicted"/>
<comment type="caution">
    <text evidence="1">The sequence shown here is derived from an EMBL/GenBank/DDBJ whole genome shotgun (WGS) entry which is preliminary data.</text>
</comment>
<organism evidence="1 2">
    <name type="scientific">Companilactobacillus mishanensis</name>
    <dbReference type="NCBI Taxonomy" id="2486008"/>
    <lineage>
        <taxon>Bacteria</taxon>
        <taxon>Bacillati</taxon>
        <taxon>Bacillota</taxon>
        <taxon>Bacilli</taxon>
        <taxon>Lactobacillales</taxon>
        <taxon>Lactobacillaceae</taxon>
        <taxon>Companilactobacillus</taxon>
    </lineage>
</organism>
<dbReference type="OrthoDB" id="2333707at2"/>
<evidence type="ECO:0000313" key="1">
    <source>
        <dbReference type="EMBL" id="MQS53556.1"/>
    </source>
</evidence>
<accession>A0A5P0ZKB2</accession>
<evidence type="ECO:0008006" key="3">
    <source>
        <dbReference type="Google" id="ProtNLM"/>
    </source>
</evidence>
<dbReference type="Proteomes" id="UP000380386">
    <property type="component" value="Unassembled WGS sequence"/>
</dbReference>
<gene>
    <name evidence="1" type="ORF">FHL02_11035</name>
</gene>